<evidence type="ECO:0000256" key="2">
    <source>
        <dbReference type="ARBA" id="ARBA00022771"/>
    </source>
</evidence>
<keyword evidence="4 5" id="KW-0238">DNA-binding</keyword>
<reference evidence="8" key="1">
    <citation type="submission" date="2025-08" db="UniProtKB">
        <authorList>
            <consortium name="RefSeq"/>
        </authorList>
    </citation>
    <scope>IDENTIFICATION</scope>
    <source>
        <tissue evidence="8">Tentacle</tissue>
    </source>
</reference>
<dbReference type="AlphaFoldDB" id="A0A6P8I379"/>
<keyword evidence="3" id="KW-0862">Zinc</keyword>
<gene>
    <name evidence="8" type="primary">LOC116298082</name>
</gene>
<dbReference type="OrthoDB" id="5987038at2759"/>
<dbReference type="PANTHER" id="PTHR46600">
    <property type="entry name" value="THAP DOMAIN-CONTAINING"/>
    <property type="match status" value="1"/>
</dbReference>
<dbReference type="InterPro" id="IPR006612">
    <property type="entry name" value="THAP_Znf"/>
</dbReference>
<accession>A0A6P8I379</accession>
<evidence type="ECO:0000256" key="5">
    <source>
        <dbReference type="PROSITE-ProRule" id="PRU00309"/>
    </source>
</evidence>
<dbReference type="SMART" id="SM00980">
    <property type="entry name" value="THAP"/>
    <property type="match status" value="1"/>
</dbReference>
<keyword evidence="2 5" id="KW-0863">Zinc-finger</keyword>
<evidence type="ECO:0000313" key="8">
    <source>
        <dbReference type="RefSeq" id="XP_031562293.1"/>
    </source>
</evidence>
<sequence>MPNRCVVIGCSNIPDLEKGIALHAIPYWDDNRPIPQERRRKWIEFVQVERANWEASRWSVICSKHFTADDFQRRYSSLEGFEKFWIPRLKRDDFGVNVYPSVHDNIKVKPKDIPCTSSCNASRHGSRRRRKELKETFLDNKQSYDQLKSTVISLRTRLRQREKGTKALKTAKVMHFIYNNRYILLFKLH</sequence>
<dbReference type="InterPro" id="IPR026516">
    <property type="entry name" value="THAP1/10"/>
</dbReference>
<evidence type="ECO:0000256" key="3">
    <source>
        <dbReference type="ARBA" id="ARBA00022833"/>
    </source>
</evidence>
<keyword evidence="1" id="KW-0479">Metal-binding</keyword>
<evidence type="ECO:0000256" key="1">
    <source>
        <dbReference type="ARBA" id="ARBA00022723"/>
    </source>
</evidence>
<name>A0A6P8I379_ACTTE</name>
<dbReference type="GO" id="GO:0008270">
    <property type="term" value="F:zinc ion binding"/>
    <property type="evidence" value="ECO:0007669"/>
    <property type="project" value="UniProtKB-KW"/>
</dbReference>
<dbReference type="GO" id="GO:0043565">
    <property type="term" value="F:sequence-specific DNA binding"/>
    <property type="evidence" value="ECO:0007669"/>
    <property type="project" value="InterPro"/>
</dbReference>
<organism evidence="7 8">
    <name type="scientific">Actinia tenebrosa</name>
    <name type="common">Australian red waratah sea anemone</name>
    <dbReference type="NCBI Taxonomy" id="6105"/>
    <lineage>
        <taxon>Eukaryota</taxon>
        <taxon>Metazoa</taxon>
        <taxon>Cnidaria</taxon>
        <taxon>Anthozoa</taxon>
        <taxon>Hexacorallia</taxon>
        <taxon>Actiniaria</taxon>
        <taxon>Actiniidae</taxon>
        <taxon>Actinia</taxon>
    </lineage>
</organism>
<dbReference type="InParanoid" id="A0A6P8I379"/>
<dbReference type="SUPFAM" id="SSF57716">
    <property type="entry name" value="Glucocorticoid receptor-like (DNA-binding domain)"/>
    <property type="match status" value="1"/>
</dbReference>
<dbReference type="Pfam" id="PF05485">
    <property type="entry name" value="THAP"/>
    <property type="match status" value="1"/>
</dbReference>
<dbReference type="PANTHER" id="PTHR46600:SF11">
    <property type="entry name" value="THAP DOMAIN-CONTAINING PROTEIN 10"/>
    <property type="match status" value="1"/>
</dbReference>
<evidence type="ECO:0000256" key="4">
    <source>
        <dbReference type="ARBA" id="ARBA00023125"/>
    </source>
</evidence>
<dbReference type="Proteomes" id="UP000515163">
    <property type="component" value="Unplaced"/>
</dbReference>
<evidence type="ECO:0000259" key="6">
    <source>
        <dbReference type="PROSITE" id="PS50950"/>
    </source>
</evidence>
<evidence type="ECO:0000313" key="7">
    <source>
        <dbReference type="Proteomes" id="UP000515163"/>
    </source>
</evidence>
<dbReference type="GeneID" id="116298082"/>
<protein>
    <submittedName>
        <fullName evidence="8">Uncharacterized protein LOC116298082 isoform X1</fullName>
    </submittedName>
</protein>
<dbReference type="RefSeq" id="XP_031562293.1">
    <property type="nucleotide sequence ID" value="XM_031706433.1"/>
</dbReference>
<dbReference type="KEGG" id="aten:116298082"/>
<feature type="domain" description="THAP-type" evidence="6">
    <location>
        <begin position="1"/>
        <end position="90"/>
    </location>
</feature>
<keyword evidence="7" id="KW-1185">Reference proteome</keyword>
<proteinExistence type="predicted"/>
<dbReference type="PROSITE" id="PS50950">
    <property type="entry name" value="ZF_THAP"/>
    <property type="match status" value="1"/>
</dbReference>